<proteinExistence type="predicted"/>
<name>A0A7S4S145_9STRA</name>
<sequence length="137" mass="15130">MLAFHRMVASNPTVVKRAAVTLSRSMITIAEGVEFDTIAREWRCKWSPDAEKASLVSAQKALESVLATVKDVDGVKKVDRVVCGGCLDFKIVTSLQADKFGEWEKASFAPEAEFLEKIKAIDGITEVETQTYTIMPM</sequence>
<reference evidence="1" key="1">
    <citation type="submission" date="2021-01" db="EMBL/GenBank/DDBJ databases">
        <authorList>
            <person name="Corre E."/>
            <person name="Pelletier E."/>
            <person name="Niang G."/>
            <person name="Scheremetjew M."/>
            <person name="Finn R."/>
            <person name="Kale V."/>
            <person name="Holt S."/>
            <person name="Cochrane G."/>
            <person name="Meng A."/>
            <person name="Brown T."/>
            <person name="Cohen L."/>
        </authorList>
    </citation>
    <scope>NUCLEOTIDE SEQUENCE</scope>
    <source>
        <strain evidence="1">GSO104</strain>
    </source>
</reference>
<dbReference type="EMBL" id="HBNS01035127">
    <property type="protein sequence ID" value="CAE4631071.1"/>
    <property type="molecule type" value="Transcribed_RNA"/>
</dbReference>
<evidence type="ECO:0000313" key="1">
    <source>
        <dbReference type="EMBL" id="CAE4631071.1"/>
    </source>
</evidence>
<accession>A0A7S4S145</accession>
<dbReference type="AlphaFoldDB" id="A0A7S4S145"/>
<protein>
    <submittedName>
        <fullName evidence="1">Uncharacterized protein</fullName>
    </submittedName>
</protein>
<gene>
    <name evidence="1" type="ORF">DBRI00130_LOCUS27421</name>
</gene>
<organism evidence="1">
    <name type="scientific">Ditylum brightwellii</name>
    <dbReference type="NCBI Taxonomy" id="49249"/>
    <lineage>
        <taxon>Eukaryota</taxon>
        <taxon>Sar</taxon>
        <taxon>Stramenopiles</taxon>
        <taxon>Ochrophyta</taxon>
        <taxon>Bacillariophyta</taxon>
        <taxon>Mediophyceae</taxon>
        <taxon>Lithodesmiophycidae</taxon>
        <taxon>Lithodesmiales</taxon>
        <taxon>Lithodesmiaceae</taxon>
        <taxon>Ditylum</taxon>
    </lineage>
</organism>